<organism evidence="1 2">
    <name type="scientific">Burkholderia contaminans</name>
    <dbReference type="NCBI Taxonomy" id="488447"/>
    <lineage>
        <taxon>Bacteria</taxon>
        <taxon>Pseudomonadati</taxon>
        <taxon>Pseudomonadota</taxon>
        <taxon>Betaproteobacteria</taxon>
        <taxon>Burkholderiales</taxon>
        <taxon>Burkholderiaceae</taxon>
        <taxon>Burkholderia</taxon>
        <taxon>Burkholderia cepacia complex</taxon>
    </lineage>
</organism>
<proteinExistence type="predicted"/>
<comment type="caution">
    <text evidence="1">The sequence shown here is derived from an EMBL/GenBank/DDBJ whole genome shotgun (WGS) entry which is preliminary data.</text>
</comment>
<sequence length="66" mass="7476">MKRLEVHTPKTIAELRDLIKDLPDDMELSRAGFDRRIPLKLCLSLRGKSDPGKIVTRGGVEFLCIL</sequence>
<dbReference type="RefSeq" id="WP_124618544.1">
    <property type="nucleotide sequence ID" value="NZ_QTQX01000013.1"/>
</dbReference>
<reference evidence="1 2" key="1">
    <citation type="submission" date="2018-08" db="EMBL/GenBank/DDBJ databases">
        <title>Comparative analysis of Burkholderia isolates from Puerto Rico.</title>
        <authorList>
            <person name="Hall C."/>
            <person name="Sahl J."/>
            <person name="Wagner D."/>
        </authorList>
    </citation>
    <scope>NUCLEOTIDE SEQUENCE [LARGE SCALE GENOMIC DNA]</scope>
    <source>
        <strain evidence="1 2">Bp9001</strain>
    </source>
</reference>
<evidence type="ECO:0000313" key="1">
    <source>
        <dbReference type="EMBL" id="RQT26078.1"/>
    </source>
</evidence>
<evidence type="ECO:0000313" key="2">
    <source>
        <dbReference type="Proteomes" id="UP000269271"/>
    </source>
</evidence>
<protein>
    <submittedName>
        <fullName evidence="1">Uncharacterized protein</fullName>
    </submittedName>
</protein>
<dbReference type="Proteomes" id="UP000269271">
    <property type="component" value="Unassembled WGS sequence"/>
</dbReference>
<dbReference type="AlphaFoldDB" id="A0A3N8QQQ8"/>
<dbReference type="EMBL" id="QTQX01000013">
    <property type="protein sequence ID" value="RQT26078.1"/>
    <property type="molecule type" value="Genomic_DNA"/>
</dbReference>
<name>A0A3N8QQQ8_9BURK</name>
<gene>
    <name evidence="1" type="ORF">DF037_20530</name>
</gene>
<accession>A0A3N8QQQ8</accession>